<proteinExistence type="predicted"/>
<dbReference type="AlphaFoldDB" id="A0A1H3L393"/>
<name>A0A1H3L393_9FIRM</name>
<sequence length="347" mass="37977">MRLLDYLSEKDCRRIAVIGMSKNAGKTVVLNRLIAEMNESNMVIGITSTGRDGEEEDLVTQTEKPRIYVPVNTILATTEVCLGNSEAKVEILDTTGENTPMGQVVMVRVRQAGFIQIAGPDTNAGIKKVMVSMEEHGANRILVDGAIDRKASASPAVSDGCILATGAVLHRDPEQVIKMTKHQVDIYSLPAVEEKEIIKAWNTFVKKGSVAVIDRKGSMKILPIQSAINSGRKLGNALEEGDRWLLVKGSLTGKAVQELMQVTSLYKEVTILMADATKVFITEKEWKLWKHMGVSLKVVNPINLLAVTINPVSPEGYVFDKQKFHTEMQQALGLTPVIDVLKEGGLN</sequence>
<reference evidence="1 2" key="1">
    <citation type="submission" date="2016-10" db="EMBL/GenBank/DDBJ databases">
        <authorList>
            <person name="de Groot N.N."/>
        </authorList>
    </citation>
    <scope>NUCLEOTIDE SEQUENCE [LARGE SCALE GENOMIC DNA]</scope>
    <source>
        <strain evidence="1 2">APO</strain>
    </source>
</reference>
<protein>
    <submittedName>
        <fullName evidence="1">Uncharacterized protein</fullName>
    </submittedName>
</protein>
<organism evidence="1 2">
    <name type="scientific">Tindallia californiensis</name>
    <dbReference type="NCBI Taxonomy" id="159292"/>
    <lineage>
        <taxon>Bacteria</taxon>
        <taxon>Bacillati</taxon>
        <taxon>Bacillota</taxon>
        <taxon>Clostridia</taxon>
        <taxon>Peptostreptococcales</taxon>
        <taxon>Tindalliaceae</taxon>
        <taxon>Tindallia</taxon>
    </lineage>
</organism>
<dbReference type="STRING" id="159292.SAMN05192546_10326"/>
<dbReference type="OrthoDB" id="9783544at2"/>
<evidence type="ECO:0000313" key="2">
    <source>
        <dbReference type="Proteomes" id="UP000199230"/>
    </source>
</evidence>
<evidence type="ECO:0000313" key="1">
    <source>
        <dbReference type="EMBL" id="SDY58374.1"/>
    </source>
</evidence>
<dbReference type="RefSeq" id="WP_093311558.1">
    <property type="nucleotide sequence ID" value="NZ_FNPV01000003.1"/>
</dbReference>
<accession>A0A1H3L393</accession>
<keyword evidence="2" id="KW-1185">Reference proteome</keyword>
<gene>
    <name evidence="1" type="ORF">SAMN05192546_10326</name>
</gene>
<dbReference type="Proteomes" id="UP000199230">
    <property type="component" value="Unassembled WGS sequence"/>
</dbReference>
<dbReference type="EMBL" id="FNPV01000003">
    <property type="protein sequence ID" value="SDY58374.1"/>
    <property type="molecule type" value="Genomic_DNA"/>
</dbReference>